<feature type="compositionally biased region" description="Polar residues" evidence="6">
    <location>
        <begin position="18"/>
        <end position="59"/>
    </location>
</feature>
<feature type="region of interest" description="Disordered" evidence="6">
    <location>
        <begin position="243"/>
        <end position="265"/>
    </location>
</feature>
<feature type="compositionally biased region" description="Basic and acidic residues" evidence="6">
    <location>
        <begin position="67"/>
        <end position="85"/>
    </location>
</feature>
<feature type="region of interest" description="Disordered" evidence="6">
    <location>
        <begin position="13"/>
        <end position="113"/>
    </location>
</feature>
<evidence type="ECO:0000256" key="5">
    <source>
        <dbReference type="ARBA" id="ARBA00048434"/>
    </source>
</evidence>
<evidence type="ECO:0000313" key="8">
    <source>
        <dbReference type="EMBL" id="OEH75552.1"/>
    </source>
</evidence>
<organism evidence="8 9">
    <name type="scientific">Cyclospora cayetanensis</name>
    <dbReference type="NCBI Taxonomy" id="88456"/>
    <lineage>
        <taxon>Eukaryota</taxon>
        <taxon>Sar</taxon>
        <taxon>Alveolata</taxon>
        <taxon>Apicomplexa</taxon>
        <taxon>Conoidasida</taxon>
        <taxon>Coccidia</taxon>
        <taxon>Eucoccidiorida</taxon>
        <taxon>Eimeriorina</taxon>
        <taxon>Eimeriidae</taxon>
        <taxon>Cyclospora</taxon>
    </lineage>
</organism>
<dbReference type="InterPro" id="IPR038459">
    <property type="entry name" value="MT_TRM10-typ_sf"/>
</dbReference>
<reference evidence="8 9" key="1">
    <citation type="journal article" date="2016" name="BMC Genomics">
        <title>Comparative genomics reveals Cyclospora cayetanensis possesses coccidia-like metabolism and invasion components but unique surface antigens.</title>
        <authorList>
            <person name="Liu S."/>
            <person name="Wang L."/>
            <person name="Zheng H."/>
            <person name="Xu Z."/>
            <person name="Roellig D.M."/>
            <person name="Li N."/>
            <person name="Frace M.A."/>
            <person name="Tang K."/>
            <person name="Arrowood M.J."/>
            <person name="Moss D.M."/>
            <person name="Zhang L."/>
            <person name="Feng Y."/>
            <person name="Xiao L."/>
        </authorList>
    </citation>
    <scope>NUCLEOTIDE SEQUENCE [LARGE SCALE GENOMIC DNA]</scope>
    <source>
        <strain evidence="8 9">CHN_HEN01</strain>
    </source>
</reference>
<accession>A0A1D3CWI4</accession>
<dbReference type="GO" id="GO:0000049">
    <property type="term" value="F:tRNA binding"/>
    <property type="evidence" value="ECO:0007669"/>
    <property type="project" value="TreeGrafter"/>
</dbReference>
<dbReference type="PROSITE" id="PS51675">
    <property type="entry name" value="SAM_MT_TRM10"/>
    <property type="match status" value="1"/>
</dbReference>
<evidence type="ECO:0000256" key="6">
    <source>
        <dbReference type="SAM" id="MobiDB-lite"/>
    </source>
</evidence>
<evidence type="ECO:0000256" key="4">
    <source>
        <dbReference type="ARBA" id="ARBA00022691"/>
    </source>
</evidence>
<dbReference type="InParanoid" id="A0A1D3CWI4"/>
<dbReference type="CDD" id="cd18089">
    <property type="entry name" value="SPOUT_Trm10-like"/>
    <property type="match status" value="1"/>
</dbReference>
<name>A0A1D3CWI4_9EIME</name>
<dbReference type="AlphaFoldDB" id="A0A1D3CWI4"/>
<evidence type="ECO:0000259" key="7">
    <source>
        <dbReference type="PROSITE" id="PS51675"/>
    </source>
</evidence>
<dbReference type="VEuPathDB" id="ToxoDB:cyc_03888"/>
<proteinExistence type="predicted"/>
<dbReference type="GO" id="GO:0052905">
    <property type="term" value="F:tRNA (guanosine(9)-N1)-methyltransferase activity"/>
    <property type="evidence" value="ECO:0007669"/>
    <property type="project" value="UniProtKB-EC"/>
</dbReference>
<dbReference type="PANTHER" id="PTHR13563:SF13">
    <property type="entry name" value="TRNA METHYLTRANSFERASE 10 HOMOLOG A"/>
    <property type="match status" value="1"/>
</dbReference>
<dbReference type="Gene3D" id="3.40.1280.30">
    <property type="match status" value="2"/>
</dbReference>
<comment type="catalytic activity">
    <reaction evidence="5">
        <text>guanosine(9) in tRNA + S-adenosyl-L-methionine = N(1)-methylguanosine(9) in tRNA + S-adenosyl-L-homocysteine + H(+)</text>
        <dbReference type="Rhea" id="RHEA:43156"/>
        <dbReference type="Rhea" id="RHEA-COMP:10367"/>
        <dbReference type="Rhea" id="RHEA-COMP:10368"/>
        <dbReference type="ChEBI" id="CHEBI:15378"/>
        <dbReference type="ChEBI" id="CHEBI:57856"/>
        <dbReference type="ChEBI" id="CHEBI:59789"/>
        <dbReference type="ChEBI" id="CHEBI:73542"/>
        <dbReference type="ChEBI" id="CHEBI:74269"/>
        <dbReference type="EC" id="2.1.1.221"/>
    </reaction>
</comment>
<evidence type="ECO:0000313" key="9">
    <source>
        <dbReference type="Proteomes" id="UP000095192"/>
    </source>
</evidence>
<evidence type="ECO:0000256" key="1">
    <source>
        <dbReference type="ARBA" id="ARBA00012797"/>
    </source>
</evidence>
<keyword evidence="3" id="KW-0808">Transferase</keyword>
<dbReference type="EC" id="2.1.1.221" evidence="1"/>
<protein>
    <recommendedName>
        <fullName evidence="1">tRNA (guanine(9)-N(1))-methyltransferase</fullName>
        <ecNumber evidence="1">2.1.1.221</ecNumber>
    </recommendedName>
</protein>
<keyword evidence="9" id="KW-1185">Reference proteome</keyword>
<dbReference type="VEuPathDB" id="ToxoDB:LOC34620507"/>
<feature type="compositionally biased region" description="Low complexity" evidence="6">
    <location>
        <begin position="243"/>
        <end position="255"/>
    </location>
</feature>
<dbReference type="EMBL" id="JROU02001705">
    <property type="protein sequence ID" value="OEH75552.1"/>
    <property type="molecule type" value="Genomic_DNA"/>
</dbReference>
<evidence type="ECO:0000256" key="3">
    <source>
        <dbReference type="ARBA" id="ARBA00022679"/>
    </source>
</evidence>
<gene>
    <name evidence="8" type="ORF">cyc_03888</name>
</gene>
<sequence length="451" mass="49096">MVQLDLRQKCLGAIDPQPEQQFSAFTPPNNASGSSQISGHETTASSDLQDVEPSNTVLSKNAIKKQRAQERLQEFKERRRALRPDIKRRKKAERREMAAQKSSSAADNSPPAGGDAGLTVRICVDCAFEELQNESEISSLVQQLMYAYGDANRLNRIRDKAAGNKRRWKSGWRGAADVKEDFQQTGKESTKQDTKEQVDGKGNEAAMNISTEDMNSTSASVFSAGDSTDQNVAAMPLFEVSGISSSSDSPASSASTRDTAFYGNDLASPPPPVAGSCAPPCFPSNRPAVELCISGVGPRVYSALRRVQCNGRWKCEVSCETFERLFAADCALERVVYLTADAEEELHTLDADTVYIVGGLVDRNRYKGLTLNRSKEKGVRAAKLPIETKLGRKLDGSKILTVNQVVGILIAYAELGEWGSALSRVLPARKSGVESPQQKESPLEENVLLEN</sequence>
<dbReference type="GO" id="GO:0005634">
    <property type="term" value="C:nucleus"/>
    <property type="evidence" value="ECO:0007669"/>
    <property type="project" value="TreeGrafter"/>
</dbReference>
<keyword evidence="4" id="KW-0949">S-adenosyl-L-methionine</keyword>
<dbReference type="GO" id="GO:0002939">
    <property type="term" value="P:tRNA N1-guanine methylation"/>
    <property type="evidence" value="ECO:0007669"/>
    <property type="project" value="TreeGrafter"/>
</dbReference>
<comment type="caution">
    <text evidence="8">The sequence shown here is derived from an EMBL/GenBank/DDBJ whole genome shotgun (WGS) entry which is preliminary data.</text>
</comment>
<dbReference type="InterPro" id="IPR007356">
    <property type="entry name" value="tRNA_m1G_MeTrfase_euk"/>
</dbReference>
<feature type="domain" description="SAM-dependent MTase TRM10-type" evidence="7">
    <location>
        <begin position="105"/>
        <end position="433"/>
    </location>
</feature>
<dbReference type="InterPro" id="IPR028564">
    <property type="entry name" value="MT_TRM10-typ"/>
</dbReference>
<feature type="region of interest" description="Disordered" evidence="6">
    <location>
        <begin position="431"/>
        <end position="451"/>
    </location>
</feature>
<keyword evidence="2" id="KW-0489">Methyltransferase</keyword>
<dbReference type="Proteomes" id="UP000095192">
    <property type="component" value="Unassembled WGS sequence"/>
</dbReference>
<evidence type="ECO:0000256" key="2">
    <source>
        <dbReference type="ARBA" id="ARBA00022603"/>
    </source>
</evidence>
<dbReference type="PANTHER" id="PTHR13563">
    <property type="entry name" value="TRNA (GUANINE-9-) METHYLTRANSFERASE"/>
    <property type="match status" value="1"/>
</dbReference>
<feature type="region of interest" description="Disordered" evidence="6">
    <location>
        <begin position="181"/>
        <end position="202"/>
    </location>
</feature>